<dbReference type="AlphaFoldDB" id="A0A0U9HBT3"/>
<gene>
    <name evidence="1" type="ORF">TSYNT_543</name>
</gene>
<proteinExistence type="predicted"/>
<protein>
    <submittedName>
        <fullName evidence="1">Phage tail assembly chaperone protein, E, or 41 or 14</fullName>
    </submittedName>
</protein>
<sequence>MSNSMPMQAQNQLGQLYNHVKSKYNMRVPLSRPIKFEDKEYKELKLDLESLNGEDIIAASNESKLMGDTYPVSEMSKTYLAVLAAKAAKVPTELILQLSAKDFTLVTMVVQDFLFQ</sequence>
<name>A0A0U9HBT3_9FIRM</name>
<dbReference type="Proteomes" id="UP000062160">
    <property type="component" value="Unassembled WGS sequence"/>
</dbReference>
<dbReference type="RefSeq" id="WP_202859699.1">
    <property type="nucleotide sequence ID" value="NZ_DF976999.1"/>
</dbReference>
<dbReference type="InterPro" id="IPR019289">
    <property type="entry name" value="Phage_tail_E/E"/>
</dbReference>
<evidence type="ECO:0000313" key="2">
    <source>
        <dbReference type="Proteomes" id="UP000062160"/>
    </source>
</evidence>
<dbReference type="Pfam" id="PF10109">
    <property type="entry name" value="Phage_TAC_7"/>
    <property type="match status" value="1"/>
</dbReference>
<organism evidence="1">
    <name type="scientific">Tepidanaerobacter syntrophicus</name>
    <dbReference type="NCBI Taxonomy" id="224999"/>
    <lineage>
        <taxon>Bacteria</taxon>
        <taxon>Bacillati</taxon>
        <taxon>Bacillota</taxon>
        <taxon>Clostridia</taxon>
        <taxon>Thermosediminibacterales</taxon>
        <taxon>Tepidanaerobacteraceae</taxon>
        <taxon>Tepidanaerobacter</taxon>
    </lineage>
</organism>
<keyword evidence="2" id="KW-1185">Reference proteome</keyword>
<dbReference type="EMBL" id="DF976999">
    <property type="protein sequence ID" value="GAQ24217.1"/>
    <property type="molecule type" value="Genomic_DNA"/>
</dbReference>
<accession>A0A0U9HBT3</accession>
<dbReference type="STRING" id="224999.GCA_001485475_00199"/>
<reference evidence="1" key="1">
    <citation type="journal article" date="2016" name="Genome Announc.">
        <title>Draft Genome Sequence of the Syntrophic Lactate-Degrading Bacterium Tepidanaerobacter syntrophicus JLT.</title>
        <authorList>
            <person name="Matsuura N."/>
            <person name="Ohashi A."/>
            <person name="Tourlousse D.M."/>
            <person name="Sekiguchi Y."/>
        </authorList>
    </citation>
    <scope>NUCLEOTIDE SEQUENCE [LARGE SCALE GENOMIC DNA]</scope>
    <source>
        <strain evidence="1">JL</strain>
    </source>
</reference>
<evidence type="ECO:0000313" key="1">
    <source>
        <dbReference type="EMBL" id="GAQ24217.1"/>
    </source>
</evidence>